<keyword evidence="3" id="KW-1185">Reference proteome</keyword>
<accession>A0A7J9SM12</accession>
<name>A0A7J9SM12_9EURY</name>
<sequence length="113" mass="12485">MAYMEYVNGEDETNNKHLAEAIDVTREGSAQPGSAGYDEPDSAGPGVTLRDSCFFVALEELRKIDSAPSESQDTIDEVIRMLENAQNANNDRRARVMAEAHDTLQDVWAPPKE</sequence>
<dbReference type="RefSeq" id="WP_185194354.1">
    <property type="nucleotide sequence ID" value="NZ_JACKXD010000010.1"/>
</dbReference>
<evidence type="ECO:0000256" key="1">
    <source>
        <dbReference type="SAM" id="MobiDB-lite"/>
    </source>
</evidence>
<dbReference type="Proteomes" id="UP000546257">
    <property type="component" value="Unassembled WGS sequence"/>
</dbReference>
<feature type="region of interest" description="Disordered" evidence="1">
    <location>
        <begin position="1"/>
        <end position="20"/>
    </location>
</feature>
<evidence type="ECO:0000313" key="3">
    <source>
        <dbReference type="Proteomes" id="UP000546257"/>
    </source>
</evidence>
<gene>
    <name evidence="2" type="ORF">H5V44_17115</name>
</gene>
<dbReference type="EMBL" id="JACKXD010000010">
    <property type="protein sequence ID" value="MBB6647980.1"/>
    <property type="molecule type" value="Genomic_DNA"/>
</dbReference>
<protein>
    <submittedName>
        <fullName evidence="2">Uncharacterized protein</fullName>
    </submittedName>
</protein>
<comment type="caution">
    <text evidence="2">The sequence shown here is derived from an EMBL/GenBank/DDBJ whole genome shotgun (WGS) entry which is preliminary data.</text>
</comment>
<proteinExistence type="predicted"/>
<reference evidence="2 3" key="1">
    <citation type="submission" date="2020-08" db="EMBL/GenBank/DDBJ databases">
        <authorList>
            <person name="Seo M.-J."/>
        </authorList>
    </citation>
    <scope>NUCLEOTIDE SEQUENCE [LARGE SCALE GENOMIC DNA]</scope>
    <source>
        <strain evidence="2 3">MBLA0160</strain>
    </source>
</reference>
<feature type="region of interest" description="Disordered" evidence="1">
    <location>
        <begin position="25"/>
        <end position="45"/>
    </location>
</feature>
<evidence type="ECO:0000313" key="2">
    <source>
        <dbReference type="EMBL" id="MBB6647980.1"/>
    </source>
</evidence>
<dbReference type="AlphaFoldDB" id="A0A7J9SM12"/>
<organism evidence="2 3">
    <name type="scientific">Halobellus ruber</name>
    <dbReference type="NCBI Taxonomy" id="2761102"/>
    <lineage>
        <taxon>Archaea</taxon>
        <taxon>Methanobacteriati</taxon>
        <taxon>Methanobacteriota</taxon>
        <taxon>Stenosarchaea group</taxon>
        <taxon>Halobacteria</taxon>
        <taxon>Halobacteriales</taxon>
        <taxon>Haloferacaceae</taxon>
        <taxon>Halobellus</taxon>
    </lineage>
</organism>